<dbReference type="eggNOG" id="COG4942">
    <property type="taxonomic scope" value="Bacteria"/>
</dbReference>
<dbReference type="InterPro" id="IPR057309">
    <property type="entry name" value="PcsB_CC"/>
</dbReference>
<dbReference type="CDD" id="cd12797">
    <property type="entry name" value="M23_peptidase"/>
    <property type="match status" value="1"/>
</dbReference>
<feature type="coiled-coil region" evidence="2">
    <location>
        <begin position="46"/>
        <end position="108"/>
    </location>
</feature>
<evidence type="ECO:0000313" key="7">
    <source>
        <dbReference type="Proteomes" id="UP000014127"/>
    </source>
</evidence>
<feature type="domain" description="Peptidoglycan hydrolase PcsB coiled-coil" evidence="5">
    <location>
        <begin position="88"/>
        <end position="160"/>
    </location>
</feature>
<dbReference type="Pfam" id="PF24568">
    <property type="entry name" value="CC_PcsB"/>
    <property type="match status" value="1"/>
</dbReference>
<proteinExistence type="predicted"/>
<gene>
    <name evidence="6" type="ORF">OMK_00634</name>
</gene>
<keyword evidence="1 3" id="KW-0732">Signal</keyword>
<dbReference type="SUPFAM" id="SSF51261">
    <property type="entry name" value="Duplicated hybrid motif"/>
    <property type="match status" value="1"/>
</dbReference>
<sequence>MKKSLILVSLVVLLSVFGNSTFAAAQTIDEKIQEKDREIETIVKDQQSAETYLAELNNRISTLQNEYQNALNEKNSLEEELNSLGNEITELEQKIERRDEVIDKQARNAQVNQLNGSVLSLLINSESLTDVVNKTIGMAKLVNANNEIMSAQKDDKEKLEILENDIENKLIEAEKKTNELEEKEMALANDKLDQDIKIKGISATLATEKAEKEKFEIQKIEAEKKKQEELRVLEEEKRKEAEAQAILEAQEAELIKKETSNVNSTNQVVDSKPSISNPNITDVKPAPTPSTSGWGAPVSNIIVTSPFGSRPDPTGISGTFHKGIDMGGTSNTPILATRSGTVLQAAFEATAGNYIIIDHGDGYYSYYFHMSSLVASAGQTVSAGQTIGVMGTTGNSTGVHLHFSVATSQNWTGFVDPAPLLGI</sequence>
<dbReference type="Pfam" id="PF01551">
    <property type="entry name" value="Peptidase_M23"/>
    <property type="match status" value="1"/>
</dbReference>
<dbReference type="PANTHER" id="PTHR21666:SF270">
    <property type="entry name" value="MUREIN HYDROLASE ACTIVATOR ENVC"/>
    <property type="match status" value="1"/>
</dbReference>
<keyword evidence="7" id="KW-1185">Reference proteome</keyword>
<dbReference type="InterPro" id="IPR016047">
    <property type="entry name" value="M23ase_b-sheet_dom"/>
</dbReference>
<evidence type="ECO:0000259" key="5">
    <source>
        <dbReference type="Pfam" id="PF24568"/>
    </source>
</evidence>
<dbReference type="AlphaFoldDB" id="S1N8A5"/>
<name>S1N8A5_9ENTE</name>
<dbReference type="STRING" id="44009.RV01_GL000237"/>
<feature type="coiled-coil region" evidence="2">
    <location>
        <begin position="149"/>
        <end position="253"/>
    </location>
</feature>
<dbReference type="InterPro" id="IPR011055">
    <property type="entry name" value="Dup_hybrid_motif"/>
</dbReference>
<organism evidence="6 7">
    <name type="scientific">Enterococcus dispar ATCC 51266</name>
    <dbReference type="NCBI Taxonomy" id="1139219"/>
    <lineage>
        <taxon>Bacteria</taxon>
        <taxon>Bacillati</taxon>
        <taxon>Bacillota</taxon>
        <taxon>Bacilli</taxon>
        <taxon>Lactobacillales</taxon>
        <taxon>Enterococcaceae</taxon>
        <taxon>Enterococcus</taxon>
    </lineage>
</organism>
<evidence type="ECO:0000259" key="4">
    <source>
        <dbReference type="Pfam" id="PF01551"/>
    </source>
</evidence>
<dbReference type="OrthoDB" id="9805070at2"/>
<dbReference type="HOGENOM" id="CLU_029425_4_1_9"/>
<dbReference type="Gene3D" id="2.70.70.10">
    <property type="entry name" value="Glucose Permease (Domain IIA)"/>
    <property type="match status" value="1"/>
</dbReference>
<comment type="caution">
    <text evidence="6">The sequence shown here is derived from an EMBL/GenBank/DDBJ whole genome shotgun (WGS) entry which is preliminary data.</text>
</comment>
<dbReference type="Proteomes" id="UP000014127">
    <property type="component" value="Unassembled WGS sequence"/>
</dbReference>
<dbReference type="RefSeq" id="WP_016171826.1">
    <property type="nucleotide sequence ID" value="NZ_ASWK01000001.1"/>
</dbReference>
<feature type="signal peptide" evidence="3">
    <location>
        <begin position="1"/>
        <end position="25"/>
    </location>
</feature>
<evidence type="ECO:0000256" key="1">
    <source>
        <dbReference type="ARBA" id="ARBA00022729"/>
    </source>
</evidence>
<feature type="domain" description="M23ase beta-sheet core" evidence="4">
    <location>
        <begin position="320"/>
        <end position="408"/>
    </location>
</feature>
<dbReference type="GO" id="GO:0004222">
    <property type="term" value="F:metalloendopeptidase activity"/>
    <property type="evidence" value="ECO:0007669"/>
    <property type="project" value="TreeGrafter"/>
</dbReference>
<protein>
    <submittedName>
        <fullName evidence="6">Peptidase</fullName>
    </submittedName>
</protein>
<dbReference type="InterPro" id="IPR050570">
    <property type="entry name" value="Cell_wall_metabolism_enzyme"/>
</dbReference>
<dbReference type="PANTHER" id="PTHR21666">
    <property type="entry name" value="PEPTIDASE-RELATED"/>
    <property type="match status" value="1"/>
</dbReference>
<dbReference type="EMBL" id="AHYR01000003">
    <property type="protein sequence ID" value="EOT43280.1"/>
    <property type="molecule type" value="Genomic_DNA"/>
</dbReference>
<reference evidence="6 7" key="1">
    <citation type="submission" date="2013-03" db="EMBL/GenBank/DDBJ databases">
        <title>The Genome Sequence of Enterococcus dispar ATCC_51266 (Illumina only assembly).</title>
        <authorList>
            <consortium name="The Broad Institute Genomics Platform"/>
            <consortium name="The Broad Institute Genome Sequencing Center for Infectious Disease"/>
            <person name="Earl A."/>
            <person name="Russ C."/>
            <person name="Gilmore M."/>
            <person name="Surin D."/>
            <person name="Walker B."/>
            <person name="Young S."/>
            <person name="Zeng Q."/>
            <person name="Gargeya S."/>
            <person name="Fitzgerald M."/>
            <person name="Haas B."/>
            <person name="Abouelleil A."/>
            <person name="Allen A.W."/>
            <person name="Alvarado L."/>
            <person name="Arachchi H.M."/>
            <person name="Berlin A.M."/>
            <person name="Chapman S.B."/>
            <person name="Gainer-Dewar J."/>
            <person name="Goldberg J."/>
            <person name="Griggs A."/>
            <person name="Gujja S."/>
            <person name="Hansen M."/>
            <person name="Howarth C."/>
            <person name="Imamovic A."/>
            <person name="Ireland A."/>
            <person name="Larimer J."/>
            <person name="McCowan C."/>
            <person name="Murphy C."/>
            <person name="Pearson M."/>
            <person name="Poon T.W."/>
            <person name="Priest M."/>
            <person name="Roberts A."/>
            <person name="Saif S."/>
            <person name="Shea T."/>
            <person name="Sisk P."/>
            <person name="Sykes S."/>
            <person name="Wortman J."/>
            <person name="Nusbaum C."/>
            <person name="Birren B."/>
        </authorList>
    </citation>
    <scope>NUCLEOTIDE SEQUENCE [LARGE SCALE GENOMIC DNA]</scope>
    <source>
        <strain evidence="6 7">ATCC 51266</strain>
    </source>
</reference>
<dbReference type="PATRIC" id="fig|1139219.3.peg.601"/>
<evidence type="ECO:0000313" key="6">
    <source>
        <dbReference type="EMBL" id="EOT43280.1"/>
    </source>
</evidence>
<dbReference type="Gene3D" id="6.10.250.3150">
    <property type="match status" value="1"/>
</dbReference>
<feature type="chain" id="PRO_5004507005" evidence="3">
    <location>
        <begin position="26"/>
        <end position="423"/>
    </location>
</feature>
<evidence type="ECO:0000256" key="2">
    <source>
        <dbReference type="SAM" id="Coils"/>
    </source>
</evidence>
<evidence type="ECO:0000256" key="3">
    <source>
        <dbReference type="SAM" id="SignalP"/>
    </source>
</evidence>
<keyword evidence="2" id="KW-0175">Coiled coil</keyword>
<accession>S1N8A5</accession>